<comment type="caution">
    <text evidence="3">The sequence shown here is derived from an EMBL/GenBank/DDBJ whole genome shotgun (WGS) entry which is preliminary data.</text>
</comment>
<dbReference type="InterPro" id="IPR004398">
    <property type="entry name" value="RNA_MeTrfase_RsmD"/>
</dbReference>
<dbReference type="EMBL" id="REFO01000012">
    <property type="protein sequence ID" value="RMA96194.1"/>
    <property type="molecule type" value="Genomic_DNA"/>
</dbReference>
<accession>A0A3M0BIJ6</accession>
<evidence type="ECO:0000313" key="4">
    <source>
        <dbReference type="Proteomes" id="UP000280842"/>
    </source>
</evidence>
<dbReference type="AlphaFoldDB" id="A0A3M0BIJ6"/>
<dbReference type="GO" id="GO:0008168">
    <property type="term" value="F:methyltransferase activity"/>
    <property type="evidence" value="ECO:0007669"/>
    <property type="project" value="UniProtKB-KW"/>
</dbReference>
<name>A0A3M0BIJ6_9AQUI</name>
<evidence type="ECO:0000313" key="3">
    <source>
        <dbReference type="EMBL" id="RMA96194.1"/>
    </source>
</evidence>
<dbReference type="OrthoDB" id="9803017at2"/>
<reference evidence="3 4" key="1">
    <citation type="submission" date="2018-10" db="EMBL/GenBank/DDBJ databases">
        <title>Genomic Encyclopedia of Archaeal and Bacterial Type Strains, Phase II (KMG-II): from individual species to whole genera.</title>
        <authorList>
            <person name="Goeker M."/>
        </authorList>
    </citation>
    <scope>NUCLEOTIDE SEQUENCE [LARGE SCALE GENOMIC DNA]</scope>
    <source>
        <strain evidence="3 4">VM1</strain>
    </source>
</reference>
<dbReference type="Pfam" id="PF03602">
    <property type="entry name" value="Cons_hypoth95"/>
    <property type="match status" value="1"/>
</dbReference>
<dbReference type="GO" id="GO:0031167">
    <property type="term" value="P:rRNA methylation"/>
    <property type="evidence" value="ECO:0007669"/>
    <property type="project" value="InterPro"/>
</dbReference>
<organism evidence="3 4">
    <name type="scientific">Hydrogenothermus marinus</name>
    <dbReference type="NCBI Taxonomy" id="133270"/>
    <lineage>
        <taxon>Bacteria</taxon>
        <taxon>Pseudomonadati</taxon>
        <taxon>Aquificota</taxon>
        <taxon>Aquificia</taxon>
        <taxon>Aquificales</taxon>
        <taxon>Hydrogenothermaceae</taxon>
        <taxon>Hydrogenothermus</taxon>
    </lineage>
</organism>
<keyword evidence="4" id="KW-1185">Reference proteome</keyword>
<gene>
    <name evidence="3" type="ORF">CLV39_1213</name>
</gene>
<protein>
    <submittedName>
        <fullName evidence="3">16S rRNA (Guanine(966)-N(2))-methyltransferase RsmD</fullName>
    </submittedName>
</protein>
<dbReference type="InterPro" id="IPR002052">
    <property type="entry name" value="DNA_methylase_N6_adenine_CS"/>
</dbReference>
<evidence type="ECO:0000256" key="1">
    <source>
        <dbReference type="ARBA" id="ARBA00022603"/>
    </source>
</evidence>
<dbReference type="Gene3D" id="3.40.50.150">
    <property type="entry name" value="Vaccinia Virus protein VP39"/>
    <property type="match status" value="1"/>
</dbReference>
<keyword evidence="1 3" id="KW-0489">Methyltransferase</keyword>
<dbReference type="CDD" id="cd02440">
    <property type="entry name" value="AdoMet_MTases"/>
    <property type="match status" value="1"/>
</dbReference>
<dbReference type="Proteomes" id="UP000280842">
    <property type="component" value="Unassembled WGS sequence"/>
</dbReference>
<dbReference type="PANTHER" id="PTHR43542">
    <property type="entry name" value="METHYLTRANSFERASE"/>
    <property type="match status" value="1"/>
</dbReference>
<dbReference type="InterPro" id="IPR029063">
    <property type="entry name" value="SAM-dependent_MTases_sf"/>
</dbReference>
<keyword evidence="2 3" id="KW-0808">Transferase</keyword>
<dbReference type="PANTHER" id="PTHR43542:SF1">
    <property type="entry name" value="METHYLTRANSFERASE"/>
    <property type="match status" value="1"/>
</dbReference>
<sequence>MRDLRPTSNKVKQALFNILFDVQDKSFLDLFAGTGEIGITALKKGAKPVYFVEIEKKRAGDIKKKASKFSQDFKIISKDALKFLQNTPNKFDIIFADPPYSYKNYKKLIEEALKHLNKNGIFILEHRSNHSFNADEERKYGDTVLSFWYRGEE</sequence>
<dbReference type="PIRSF" id="PIRSF004553">
    <property type="entry name" value="CHP00095"/>
    <property type="match status" value="1"/>
</dbReference>
<proteinExistence type="predicted"/>
<dbReference type="PROSITE" id="PS00092">
    <property type="entry name" value="N6_MTASE"/>
    <property type="match status" value="1"/>
</dbReference>
<dbReference type="RefSeq" id="WP_121923321.1">
    <property type="nucleotide sequence ID" value="NZ_REFO01000012.1"/>
</dbReference>
<dbReference type="GO" id="GO:0003676">
    <property type="term" value="F:nucleic acid binding"/>
    <property type="evidence" value="ECO:0007669"/>
    <property type="project" value="InterPro"/>
</dbReference>
<evidence type="ECO:0000256" key="2">
    <source>
        <dbReference type="ARBA" id="ARBA00022679"/>
    </source>
</evidence>
<dbReference type="SUPFAM" id="SSF53335">
    <property type="entry name" value="S-adenosyl-L-methionine-dependent methyltransferases"/>
    <property type="match status" value="1"/>
</dbReference>